<dbReference type="RefSeq" id="WP_344684789.1">
    <property type="nucleotide sequence ID" value="NZ_BAAAVT010000005.1"/>
</dbReference>
<reference evidence="3" key="1">
    <citation type="journal article" date="2019" name="Int. J. Syst. Evol. Microbiol.">
        <title>The Global Catalogue of Microorganisms (GCM) 10K type strain sequencing project: providing services to taxonomists for standard genome sequencing and annotation.</title>
        <authorList>
            <consortium name="The Broad Institute Genomics Platform"/>
            <consortium name="The Broad Institute Genome Sequencing Center for Infectious Disease"/>
            <person name="Wu L."/>
            <person name="Ma J."/>
        </authorList>
    </citation>
    <scope>NUCLEOTIDE SEQUENCE [LARGE SCALE GENOMIC DNA]</scope>
    <source>
        <strain evidence="3">JCM 14309</strain>
    </source>
</reference>
<evidence type="ECO:0000313" key="2">
    <source>
        <dbReference type="EMBL" id="GAA3058529.1"/>
    </source>
</evidence>
<dbReference type="InterPro" id="IPR041698">
    <property type="entry name" value="Methyltransf_25"/>
</dbReference>
<accession>A0ABP6LSW2</accession>
<protein>
    <submittedName>
        <fullName evidence="2">Methyltransferase domain-containing protein</fullName>
    </submittedName>
</protein>
<dbReference type="Proteomes" id="UP001500236">
    <property type="component" value="Unassembled WGS sequence"/>
</dbReference>
<evidence type="ECO:0000259" key="1">
    <source>
        <dbReference type="Pfam" id="PF13649"/>
    </source>
</evidence>
<organism evidence="2 3">
    <name type="scientific">Nesterenkonia aethiopica</name>
    <dbReference type="NCBI Taxonomy" id="269144"/>
    <lineage>
        <taxon>Bacteria</taxon>
        <taxon>Bacillati</taxon>
        <taxon>Actinomycetota</taxon>
        <taxon>Actinomycetes</taxon>
        <taxon>Micrococcales</taxon>
        <taxon>Micrococcaceae</taxon>
        <taxon>Nesterenkonia</taxon>
    </lineage>
</organism>
<gene>
    <name evidence="2" type="ORF">GCM10010529_10390</name>
</gene>
<dbReference type="CDD" id="cd02440">
    <property type="entry name" value="AdoMet_MTases"/>
    <property type="match status" value="1"/>
</dbReference>
<sequence length="254" mass="27866">MDLPESFVIRESGSRILNPLDPAKLDQLGRSLRLPPGSRLLDLACGKGEALCTWARDLGFTGAGVDISRAFLADAEARAEELGVAEAVRFVHGDAAEHVAEEPVEVVSCLGASWIGGGEGWETHVSGTVALMRRSLAPGGMLLLGEPWWRRVPETREALDGCYAGSVESYAELPALLDLLDHEGLDVVGATVADPDSWDRYAAPQWLSVRRWLDRHPRHPLADEMREDLSVAPRCHLLHQREHLGWGVFTLMPR</sequence>
<name>A0ABP6LSW2_9MICC</name>
<keyword evidence="2" id="KW-0808">Transferase</keyword>
<dbReference type="PANTHER" id="PTHR43667">
    <property type="entry name" value="CYCLOPROPANE-FATTY-ACYL-PHOSPHOLIPID SYNTHASE"/>
    <property type="match status" value="1"/>
</dbReference>
<keyword evidence="3" id="KW-1185">Reference proteome</keyword>
<dbReference type="EMBL" id="BAAAVT010000005">
    <property type="protein sequence ID" value="GAA3058529.1"/>
    <property type="molecule type" value="Genomic_DNA"/>
</dbReference>
<comment type="caution">
    <text evidence="2">The sequence shown here is derived from an EMBL/GenBank/DDBJ whole genome shotgun (WGS) entry which is preliminary data.</text>
</comment>
<keyword evidence="2" id="KW-0489">Methyltransferase</keyword>
<dbReference type="GO" id="GO:0032259">
    <property type="term" value="P:methylation"/>
    <property type="evidence" value="ECO:0007669"/>
    <property type="project" value="UniProtKB-KW"/>
</dbReference>
<proteinExistence type="predicted"/>
<feature type="domain" description="Methyltransferase" evidence="1">
    <location>
        <begin position="41"/>
        <end position="140"/>
    </location>
</feature>
<dbReference type="GO" id="GO:0008168">
    <property type="term" value="F:methyltransferase activity"/>
    <property type="evidence" value="ECO:0007669"/>
    <property type="project" value="UniProtKB-KW"/>
</dbReference>
<dbReference type="Pfam" id="PF13649">
    <property type="entry name" value="Methyltransf_25"/>
    <property type="match status" value="1"/>
</dbReference>
<dbReference type="Gene3D" id="3.40.50.150">
    <property type="entry name" value="Vaccinia Virus protein VP39"/>
    <property type="match status" value="1"/>
</dbReference>
<dbReference type="InterPro" id="IPR050723">
    <property type="entry name" value="CFA/CMAS"/>
</dbReference>
<evidence type="ECO:0000313" key="3">
    <source>
        <dbReference type="Proteomes" id="UP001500236"/>
    </source>
</evidence>
<dbReference type="InterPro" id="IPR029063">
    <property type="entry name" value="SAM-dependent_MTases_sf"/>
</dbReference>
<dbReference type="SUPFAM" id="SSF53335">
    <property type="entry name" value="S-adenosyl-L-methionine-dependent methyltransferases"/>
    <property type="match status" value="1"/>
</dbReference>
<dbReference type="PANTHER" id="PTHR43667:SF2">
    <property type="entry name" value="FATTY ACID C-METHYL TRANSFERASE"/>
    <property type="match status" value="1"/>
</dbReference>